<evidence type="ECO:0000313" key="7">
    <source>
        <dbReference type="EMBL" id="AXC50126.1"/>
    </source>
</evidence>
<dbReference type="PANTHER" id="PTHR30563">
    <property type="entry name" value="DNA RECOMBINATION PROTEIN RMUC"/>
    <property type="match status" value="1"/>
</dbReference>
<accession>A0A344PL71</accession>
<reference evidence="8" key="1">
    <citation type="submission" date="2018-07" db="EMBL/GenBank/DDBJ databases">
        <title>Genome sequencing of Paracoccus sp. SC2-6.</title>
        <authorList>
            <person name="Heo J."/>
            <person name="Kim S.-J."/>
            <person name="Kwon S.-W."/>
        </authorList>
    </citation>
    <scope>NUCLEOTIDE SEQUENCE [LARGE SCALE GENOMIC DNA]</scope>
    <source>
        <strain evidence="8">SC2-6</strain>
    </source>
</reference>
<evidence type="ECO:0000256" key="5">
    <source>
        <dbReference type="ARBA" id="ARBA00023172"/>
    </source>
</evidence>
<keyword evidence="8" id="KW-1185">Reference proteome</keyword>
<dbReference type="OrthoDB" id="370725at2"/>
<gene>
    <name evidence="7" type="ORF">DRW48_10835</name>
</gene>
<organism evidence="7 8">
    <name type="scientific">Paracoccus suum</name>
    <dbReference type="NCBI Taxonomy" id="2259340"/>
    <lineage>
        <taxon>Bacteria</taxon>
        <taxon>Pseudomonadati</taxon>
        <taxon>Pseudomonadota</taxon>
        <taxon>Alphaproteobacteria</taxon>
        <taxon>Rhodobacterales</taxon>
        <taxon>Paracoccaceae</taxon>
        <taxon>Paracoccus</taxon>
    </lineage>
</organism>
<comment type="similarity">
    <text evidence="2">Belongs to the RmuC family.</text>
</comment>
<keyword evidence="5" id="KW-0233">DNA recombination</keyword>
<dbReference type="Proteomes" id="UP000252023">
    <property type="component" value="Chromosome"/>
</dbReference>
<evidence type="ECO:0000256" key="4">
    <source>
        <dbReference type="ARBA" id="ARBA00023054"/>
    </source>
</evidence>
<protein>
    <recommendedName>
        <fullName evidence="3">DNA recombination protein RmuC homolog</fullName>
    </recommendedName>
</protein>
<proteinExistence type="inferred from homology"/>
<dbReference type="InterPro" id="IPR003798">
    <property type="entry name" value="DNA_recombination_RmuC"/>
</dbReference>
<dbReference type="EMBL" id="CP030918">
    <property type="protein sequence ID" value="AXC50126.1"/>
    <property type="molecule type" value="Genomic_DNA"/>
</dbReference>
<dbReference type="AlphaFoldDB" id="A0A344PL71"/>
<keyword evidence="4 6" id="KW-0175">Coiled coil</keyword>
<name>A0A344PL71_9RHOB</name>
<evidence type="ECO:0000256" key="2">
    <source>
        <dbReference type="ARBA" id="ARBA00009840"/>
    </source>
</evidence>
<evidence type="ECO:0000313" key="8">
    <source>
        <dbReference type="Proteomes" id="UP000252023"/>
    </source>
</evidence>
<dbReference type="KEGG" id="pars:DRW48_10835"/>
<dbReference type="GO" id="GO:0006310">
    <property type="term" value="P:DNA recombination"/>
    <property type="evidence" value="ECO:0007669"/>
    <property type="project" value="UniProtKB-KW"/>
</dbReference>
<dbReference type="Pfam" id="PF02646">
    <property type="entry name" value="RmuC"/>
    <property type="match status" value="1"/>
</dbReference>
<evidence type="ECO:0000256" key="3">
    <source>
        <dbReference type="ARBA" id="ARBA00021840"/>
    </source>
</evidence>
<sequence>MIAIVLLLAVLGLLLFFWRGAVGTAARARLEAEARLRAAEERLAAAREGLEVAANTQRGLEARLADVSDAREVQALRAAAAETRAESLAGQLADRAAERDSLAGQLRSERDAANDLRQQLGEARLAAQKDAEAMAREIATLRGLRQEMTDQFRLLADETLKSTGTALHERHAEQLSALLTPFRDQVATFQTELQNREDQSNRERARLGEQIRLLHERSEQISVEAVALTRALKGEKQRQGAWGEMILARLLEDSGLDAGVHYLTQESRRDEEGKLWRPDVIVRLPQKKVLVVDSKVSLNAYAEATEAEDPLMRAAALKRHVAAVRTHVQTLSDKGYERLDEGSVDYVMMFMPIEGAYAEAVRADGDLVSWAMQRRVAVMTPATLMLALRIVDHIWTVERRESNAAAIADRAGALYDKFALFIKSMNDVGTALSRAHEAHGIAMGRLTSGPGNITGQIEKLRLLGARAKQRIGIEFDGGDDEDEQS</sequence>
<evidence type="ECO:0000256" key="6">
    <source>
        <dbReference type="SAM" id="Coils"/>
    </source>
</evidence>
<evidence type="ECO:0000256" key="1">
    <source>
        <dbReference type="ARBA" id="ARBA00003416"/>
    </source>
</evidence>
<comment type="function">
    <text evidence="1">Involved in DNA recombination.</text>
</comment>
<feature type="coiled-coil region" evidence="6">
    <location>
        <begin position="99"/>
        <end position="126"/>
    </location>
</feature>
<dbReference type="PANTHER" id="PTHR30563:SF0">
    <property type="entry name" value="DNA RECOMBINATION PROTEIN RMUC"/>
    <property type="match status" value="1"/>
</dbReference>
<feature type="coiled-coil region" evidence="6">
    <location>
        <begin position="29"/>
        <end position="56"/>
    </location>
</feature>